<sequence length="296" mass="34252">MKKYAFLYILAIVILAVVITSRYFNPDNRMEFKSGDTIPSSVKFVNAYGEDNRISDVKSKYKVVFYLDSTNDESIVRLDCISKIINLINIEGISYLIVWDGRIPAEKIKDAGIDSKYNYSLEDKVSLSESKPTAFLTDENNKIIMVTGYSYISLINEIIELGEKRDLSHKAGEMIIRNVSKSGAFSRKDKEKTLLMFMWSGCRKCREHEEIARKNIDSMQKKINVITIRPDFDIRQDYDKHYEIDPQEIYFNIYSYAYGIEASLRKYPLFVILNSDNSIEKLFTDVNEAVKYTLGL</sequence>
<dbReference type="SUPFAM" id="SSF52833">
    <property type="entry name" value="Thioredoxin-like"/>
    <property type="match status" value="1"/>
</dbReference>
<name>A0A0L6JPZ5_9FIRM</name>
<dbReference type="OrthoDB" id="1737997at2"/>
<protein>
    <recommendedName>
        <fullName evidence="4">Thioredoxin-like fold domain-containing protein</fullName>
    </recommendedName>
</protein>
<evidence type="ECO:0000256" key="1">
    <source>
        <dbReference type="SAM" id="Phobius"/>
    </source>
</evidence>
<evidence type="ECO:0000313" key="2">
    <source>
        <dbReference type="EMBL" id="KNY27853.1"/>
    </source>
</evidence>
<accession>A0A0L6JPZ5</accession>
<dbReference type="InterPro" id="IPR036249">
    <property type="entry name" value="Thioredoxin-like_sf"/>
</dbReference>
<dbReference type="STRING" id="398512.Bccel_3124"/>
<feature type="transmembrane region" description="Helical" evidence="1">
    <location>
        <begin position="6"/>
        <end position="24"/>
    </location>
</feature>
<reference evidence="3" key="1">
    <citation type="submission" date="2015-07" db="EMBL/GenBank/DDBJ databases">
        <title>Near-Complete Genome Sequence of the Cellulolytic Bacterium Bacteroides (Pseudobacteroides) cellulosolvens ATCC 35603.</title>
        <authorList>
            <person name="Dassa B."/>
            <person name="Utturkar S.M."/>
            <person name="Klingeman D.M."/>
            <person name="Hurt R.A."/>
            <person name="Keller M."/>
            <person name="Xu J."/>
            <person name="Reddy Y.H.K."/>
            <person name="Borovok I."/>
            <person name="Grinberg I.R."/>
            <person name="Lamed R."/>
            <person name="Zhivin O."/>
            <person name="Bayer E.A."/>
            <person name="Brown S.D."/>
        </authorList>
    </citation>
    <scope>NUCLEOTIDE SEQUENCE [LARGE SCALE GENOMIC DNA]</scope>
    <source>
        <strain evidence="3">DSM 2933</strain>
    </source>
</reference>
<keyword evidence="1" id="KW-0472">Membrane</keyword>
<gene>
    <name evidence="2" type="ORF">Bccel_3124</name>
</gene>
<dbReference type="AlphaFoldDB" id="A0A0L6JPZ5"/>
<comment type="caution">
    <text evidence="2">The sequence shown here is derived from an EMBL/GenBank/DDBJ whole genome shotgun (WGS) entry which is preliminary data.</text>
</comment>
<dbReference type="RefSeq" id="WP_036942015.1">
    <property type="nucleotide sequence ID" value="NZ_JQKC01000017.1"/>
</dbReference>
<evidence type="ECO:0000313" key="3">
    <source>
        <dbReference type="Proteomes" id="UP000036923"/>
    </source>
</evidence>
<evidence type="ECO:0008006" key="4">
    <source>
        <dbReference type="Google" id="ProtNLM"/>
    </source>
</evidence>
<proteinExistence type="predicted"/>
<organism evidence="2 3">
    <name type="scientific">Pseudobacteroides cellulosolvens ATCC 35603 = DSM 2933</name>
    <dbReference type="NCBI Taxonomy" id="398512"/>
    <lineage>
        <taxon>Bacteria</taxon>
        <taxon>Bacillati</taxon>
        <taxon>Bacillota</taxon>
        <taxon>Clostridia</taxon>
        <taxon>Eubacteriales</taxon>
        <taxon>Oscillospiraceae</taxon>
        <taxon>Pseudobacteroides</taxon>
    </lineage>
</organism>
<keyword evidence="1" id="KW-0812">Transmembrane</keyword>
<keyword evidence="1" id="KW-1133">Transmembrane helix</keyword>
<dbReference type="eggNOG" id="ENOG5033S35">
    <property type="taxonomic scope" value="Bacteria"/>
</dbReference>
<keyword evidence="3" id="KW-1185">Reference proteome</keyword>
<dbReference type="PATRIC" id="fig|398512.5.peg.3273"/>
<dbReference type="EMBL" id="LGTC01000001">
    <property type="protein sequence ID" value="KNY27853.1"/>
    <property type="molecule type" value="Genomic_DNA"/>
</dbReference>
<dbReference type="Proteomes" id="UP000036923">
    <property type="component" value="Unassembled WGS sequence"/>
</dbReference>